<evidence type="ECO:0000256" key="1">
    <source>
        <dbReference type="SAM" id="MobiDB-lite"/>
    </source>
</evidence>
<dbReference type="AlphaFoldDB" id="A0A919N8W0"/>
<sequence>MTYPPQQSPFPPPQDPYVSCPPTQPCTDPYGQPGPVPDHQAAAPFPAPPRRPLWPWIAAVAALSLLLVAGTGWVLYDRVLREDSGVAACRALAAEERNGANGGADDTLTRDEYVSMRRVFAESRYADLREHGTKLMDVLWQVTQLGSDDEMTALTYLRPLTEHVSGLQSACADHGVIIDLKLTD</sequence>
<protein>
    <submittedName>
        <fullName evidence="3">Uncharacterized protein</fullName>
    </submittedName>
</protein>
<accession>A0A919N8W0</accession>
<evidence type="ECO:0000256" key="2">
    <source>
        <dbReference type="SAM" id="Phobius"/>
    </source>
</evidence>
<keyword evidence="2" id="KW-1133">Transmembrane helix</keyword>
<comment type="caution">
    <text evidence="3">The sequence shown here is derived from an EMBL/GenBank/DDBJ whole genome shotgun (WGS) entry which is preliminary data.</text>
</comment>
<proteinExistence type="predicted"/>
<keyword evidence="4" id="KW-1185">Reference proteome</keyword>
<gene>
    <name evidence="3" type="ORF">Asi03nite_41190</name>
</gene>
<feature type="transmembrane region" description="Helical" evidence="2">
    <location>
        <begin position="53"/>
        <end position="76"/>
    </location>
</feature>
<organism evidence="3 4">
    <name type="scientific">Actinoplanes siamensis</name>
    <dbReference type="NCBI Taxonomy" id="1223317"/>
    <lineage>
        <taxon>Bacteria</taxon>
        <taxon>Bacillati</taxon>
        <taxon>Actinomycetota</taxon>
        <taxon>Actinomycetes</taxon>
        <taxon>Micromonosporales</taxon>
        <taxon>Micromonosporaceae</taxon>
        <taxon>Actinoplanes</taxon>
    </lineage>
</organism>
<name>A0A919N8W0_9ACTN</name>
<evidence type="ECO:0000313" key="3">
    <source>
        <dbReference type="EMBL" id="GIF06581.1"/>
    </source>
</evidence>
<dbReference type="Proteomes" id="UP000629619">
    <property type="component" value="Unassembled WGS sequence"/>
</dbReference>
<dbReference type="RefSeq" id="WP_203682015.1">
    <property type="nucleotide sequence ID" value="NZ_BOMW01000037.1"/>
</dbReference>
<dbReference type="EMBL" id="BOMW01000037">
    <property type="protein sequence ID" value="GIF06581.1"/>
    <property type="molecule type" value="Genomic_DNA"/>
</dbReference>
<keyword evidence="2" id="KW-0472">Membrane</keyword>
<feature type="region of interest" description="Disordered" evidence="1">
    <location>
        <begin position="1"/>
        <end position="44"/>
    </location>
</feature>
<evidence type="ECO:0000313" key="4">
    <source>
        <dbReference type="Proteomes" id="UP000629619"/>
    </source>
</evidence>
<keyword evidence="2" id="KW-0812">Transmembrane</keyword>
<feature type="compositionally biased region" description="Pro residues" evidence="1">
    <location>
        <begin position="1"/>
        <end position="15"/>
    </location>
</feature>
<reference evidence="3" key="1">
    <citation type="submission" date="2021-01" db="EMBL/GenBank/DDBJ databases">
        <title>Whole genome shotgun sequence of Actinoplanes siamensis NBRC 109076.</title>
        <authorList>
            <person name="Komaki H."/>
            <person name="Tamura T."/>
        </authorList>
    </citation>
    <scope>NUCLEOTIDE SEQUENCE</scope>
    <source>
        <strain evidence="3">NBRC 109076</strain>
    </source>
</reference>